<dbReference type="Pfam" id="PF07992">
    <property type="entry name" value="Pyr_redox_2"/>
    <property type="match status" value="1"/>
</dbReference>
<dbReference type="InterPro" id="IPR036873">
    <property type="entry name" value="Rhodanese-like_dom_sf"/>
</dbReference>
<evidence type="ECO:0000256" key="3">
    <source>
        <dbReference type="ARBA" id="ARBA00022630"/>
    </source>
</evidence>
<comment type="caution">
    <text evidence="8">The sequence shown here is derived from an EMBL/GenBank/DDBJ whole genome shotgun (WGS) entry which is preliminary data.</text>
</comment>
<dbReference type="PROSITE" id="PS50206">
    <property type="entry name" value="RHODANESE_3"/>
    <property type="match status" value="1"/>
</dbReference>
<feature type="domain" description="Rhodanese" evidence="7">
    <location>
        <begin position="465"/>
        <end position="552"/>
    </location>
</feature>
<dbReference type="InterPro" id="IPR032836">
    <property type="entry name" value="DsrE2-like"/>
</dbReference>
<dbReference type="InterPro" id="IPR036868">
    <property type="entry name" value="TusA-like_sf"/>
</dbReference>
<dbReference type="RefSeq" id="WP_127724731.1">
    <property type="nucleotide sequence ID" value="NZ_RLIH01000009.1"/>
</dbReference>
<keyword evidence="5 8" id="KW-0560">Oxidoreductase</keyword>
<evidence type="ECO:0000256" key="2">
    <source>
        <dbReference type="ARBA" id="ARBA00009130"/>
    </source>
</evidence>
<evidence type="ECO:0000313" key="8">
    <source>
        <dbReference type="EMBL" id="RVU54509.1"/>
    </source>
</evidence>
<keyword evidence="9" id="KW-1185">Reference proteome</keyword>
<dbReference type="PRINTS" id="PR00411">
    <property type="entry name" value="PNDRDTASEI"/>
</dbReference>
<dbReference type="Pfam" id="PF02852">
    <property type="entry name" value="Pyr_redox_dim"/>
    <property type="match status" value="1"/>
</dbReference>
<dbReference type="PRINTS" id="PR00368">
    <property type="entry name" value="FADPNR"/>
</dbReference>
<dbReference type="PANTHER" id="PTHR43429">
    <property type="entry name" value="PYRIDINE NUCLEOTIDE-DISULFIDE OXIDOREDUCTASE DOMAIN-CONTAINING"/>
    <property type="match status" value="1"/>
</dbReference>
<dbReference type="InterPro" id="IPR001455">
    <property type="entry name" value="TusA-like"/>
</dbReference>
<dbReference type="EC" id="1.8.1.14" evidence="8"/>
<comment type="similarity">
    <text evidence="2">Belongs to the class-III pyridine nucleotide-disulfide oxidoreductase family.</text>
</comment>
<dbReference type="AlphaFoldDB" id="A0A437S679"/>
<dbReference type="InterPro" id="IPR016156">
    <property type="entry name" value="FAD/NAD-linked_Rdtase_dimer_sf"/>
</dbReference>
<evidence type="ECO:0000256" key="1">
    <source>
        <dbReference type="ARBA" id="ARBA00001974"/>
    </source>
</evidence>
<dbReference type="Pfam" id="PF00581">
    <property type="entry name" value="Rhodanese"/>
    <property type="match status" value="1"/>
</dbReference>
<dbReference type="NCBIfam" id="NF010037">
    <property type="entry name" value="PRK13512.1"/>
    <property type="match status" value="1"/>
</dbReference>
<gene>
    <name evidence="8" type="ORF">EF514_07065</name>
</gene>
<dbReference type="OrthoDB" id="9802028at2"/>
<dbReference type="InterPro" id="IPR004099">
    <property type="entry name" value="Pyr_nucl-diS_OxRdtase_dimer"/>
</dbReference>
<dbReference type="SUPFAM" id="SSF75169">
    <property type="entry name" value="DsrEFH-like"/>
    <property type="match status" value="1"/>
</dbReference>
<dbReference type="Pfam" id="PF13686">
    <property type="entry name" value="DrsE_2"/>
    <property type="match status" value="1"/>
</dbReference>
<evidence type="ECO:0000313" key="9">
    <source>
        <dbReference type="Proteomes" id="UP000288812"/>
    </source>
</evidence>
<dbReference type="SUPFAM" id="SSF51905">
    <property type="entry name" value="FAD/NAD(P)-binding domain"/>
    <property type="match status" value="1"/>
</dbReference>
<proteinExistence type="inferred from homology"/>
<organism evidence="8 9">
    <name type="scientific">Anaerosphaera multitolerans</name>
    <dbReference type="NCBI Taxonomy" id="2487351"/>
    <lineage>
        <taxon>Bacteria</taxon>
        <taxon>Bacillati</taxon>
        <taxon>Bacillota</taxon>
        <taxon>Tissierellia</taxon>
        <taxon>Tissierellales</taxon>
        <taxon>Peptoniphilaceae</taxon>
        <taxon>Anaerosphaera</taxon>
    </lineage>
</organism>
<dbReference type="Pfam" id="PF01206">
    <property type="entry name" value="TusA"/>
    <property type="match status" value="1"/>
</dbReference>
<dbReference type="InterPro" id="IPR001763">
    <property type="entry name" value="Rhodanese-like_dom"/>
</dbReference>
<keyword evidence="6" id="KW-0676">Redox-active center</keyword>
<dbReference type="Gene3D" id="3.50.50.60">
    <property type="entry name" value="FAD/NAD(P)-binding domain"/>
    <property type="match status" value="2"/>
</dbReference>
<dbReference type="Gene3D" id="3.40.1260.10">
    <property type="entry name" value="DsrEFH-like"/>
    <property type="match status" value="1"/>
</dbReference>
<dbReference type="SMART" id="SM00450">
    <property type="entry name" value="RHOD"/>
    <property type="match status" value="1"/>
</dbReference>
<dbReference type="SUPFAM" id="SSF52821">
    <property type="entry name" value="Rhodanese/Cell cycle control phosphatase"/>
    <property type="match status" value="1"/>
</dbReference>
<protein>
    <submittedName>
        <fullName evidence="8">CoA-disulfide reductase</fullName>
        <ecNumber evidence="8">1.8.1.14</ecNumber>
    </submittedName>
</protein>
<dbReference type="Gene3D" id="3.40.250.10">
    <property type="entry name" value="Rhodanese-like domain"/>
    <property type="match status" value="1"/>
</dbReference>
<keyword evidence="4" id="KW-0274">FAD</keyword>
<evidence type="ECO:0000259" key="7">
    <source>
        <dbReference type="PROSITE" id="PS50206"/>
    </source>
</evidence>
<reference evidence="8 9" key="1">
    <citation type="submission" date="2018-11" db="EMBL/GenBank/DDBJ databases">
        <title>Genome sequencing and assembly of Anaerosphaera sp. nov., GS7-6-2.</title>
        <authorList>
            <person name="Rettenmaier R."/>
            <person name="Liebl W."/>
            <person name="Zverlov V."/>
        </authorList>
    </citation>
    <scope>NUCLEOTIDE SEQUENCE [LARGE SCALE GENOMIC DNA]</scope>
    <source>
        <strain evidence="8 9">GS7-6-2</strain>
    </source>
</reference>
<evidence type="ECO:0000256" key="5">
    <source>
        <dbReference type="ARBA" id="ARBA00023002"/>
    </source>
</evidence>
<dbReference type="InterPro" id="IPR036188">
    <property type="entry name" value="FAD/NAD-bd_sf"/>
</dbReference>
<dbReference type="SUPFAM" id="SSF64307">
    <property type="entry name" value="SirA-like"/>
    <property type="match status" value="1"/>
</dbReference>
<comment type="cofactor">
    <cofactor evidence="1">
        <name>FAD</name>
        <dbReference type="ChEBI" id="CHEBI:57692"/>
    </cofactor>
</comment>
<dbReference type="SUPFAM" id="SSF55424">
    <property type="entry name" value="FAD/NAD-linked reductases, dimerisation (C-terminal) domain"/>
    <property type="match status" value="1"/>
</dbReference>
<evidence type="ECO:0000256" key="6">
    <source>
        <dbReference type="ARBA" id="ARBA00023284"/>
    </source>
</evidence>
<dbReference type="InterPro" id="IPR027396">
    <property type="entry name" value="DsrEFH-like"/>
</dbReference>
<dbReference type="PANTHER" id="PTHR43429:SF1">
    <property type="entry name" value="NAD(P)H SULFUR OXIDOREDUCTASE (COA-DEPENDENT)"/>
    <property type="match status" value="1"/>
</dbReference>
<dbReference type="InterPro" id="IPR050260">
    <property type="entry name" value="FAD-bd_OxRdtase"/>
</dbReference>
<dbReference type="Gene3D" id="3.30.110.40">
    <property type="entry name" value="TusA-like domain"/>
    <property type="match status" value="1"/>
</dbReference>
<name>A0A437S679_9FIRM</name>
<accession>A0A437S679</accession>
<dbReference type="Proteomes" id="UP000288812">
    <property type="component" value="Unassembled WGS sequence"/>
</dbReference>
<dbReference type="GO" id="GO:0050451">
    <property type="term" value="F:CoA-disulfide reductase (NADPH) activity"/>
    <property type="evidence" value="ECO:0007669"/>
    <property type="project" value="UniProtKB-EC"/>
</dbReference>
<dbReference type="EMBL" id="RLIH01000009">
    <property type="protein sequence ID" value="RVU54509.1"/>
    <property type="molecule type" value="Genomic_DNA"/>
</dbReference>
<evidence type="ECO:0000256" key="4">
    <source>
        <dbReference type="ARBA" id="ARBA00022827"/>
    </source>
</evidence>
<keyword evidence="3" id="KW-0285">Flavoprotein</keyword>
<sequence>MKKTIVIVGGVAGGASTATRLRRLSEDTEIIILEKGEYISFANCGLPYYIGGTIAERDTLLVQTVEELSRKYNLDIRVFNELKEIDSENKKLTVFNIKENKNYELSYDTLVLSPGASPLKPPIKGLNEAENVFTLRTIPDTDAIKNFIDENKPEKAVVIGGGFIGVEMVENLAEQGIKVTLIEALDQIMAPFDLEMATILHNHLKEKGVELILSDGVDRFEDKGKLIVTSSGKKVKSDITILSIGVRPDTEFVKSSGIKLGQRGHILVDEHMRTSDENIFALGDAIEFKDYIYKEPMSLALAAPANKQARITANVIMGKEDSFKGFLGSSVAKIFDLTAASTGWNEKRLKAAGKEFDFVNVVANNHAGYYPGAMPINLKVLYELPSGRVLGAQAIGGSGTEKRIDVIAAAIYGGLTVDDLTDLELTYAPPYSGAKDPVNVAGYMAQNKLDNILKDVSVKEIDKIVEEGAFLIDVREPEETILGTIPGSVNICCGDLRSQIDNIPKDKDVYVSCQIGSRGYLMCRVLENSGISATNVAGGYSLYREQHGMTANSEDVELESGNFSCADNPDILKKNIKVTKSIDARGLQCPGPIAATYKALQELNDGEILEVKASEPGFKRDIGAWCEKTGNVLLSLDIEDGYFKAIISKGKVNLEKMAEEVKDGATIVVFSGDLDKAMASLIIATGAASMGKKVTMFFTFWGLNILRKKGITVEKDTMEKMFSKMMPEGISELKISKMNMGGMGTTMMKKVMEQKNVDTPEMLLKQAKDLGVNLIACAMSMDIMGIKEEELIDGVEIAGVATYLAKTEESGLNLFI</sequence>
<dbReference type="InterPro" id="IPR023753">
    <property type="entry name" value="FAD/NAD-binding_dom"/>
</dbReference>